<keyword evidence="4" id="KW-1185">Reference proteome</keyword>
<dbReference type="EMBL" id="CAACVJ010000309">
    <property type="protein sequence ID" value="VEP15837.1"/>
    <property type="molecule type" value="Genomic_DNA"/>
</dbReference>
<sequence length="353" mass="41424">MNIPQVTIVVVPRERFSYTCESLESIYHNTELPFKLIYVDGNSPKHIQKYLDAQAQERNFELIRTDYYLYPNQARNLGLAKVDTKYLVFADNDIVVQPGWLKALVYCADTTDAAVVGPLMCQHEPIHEEVHCAGGESRIVVDIKGRKRMREKMYKQGHSATKVKSQMQRSQTELCEFHCMLVRTGIFKELGNLDEQMLNTKEHIDFCMDVMQAGYQVYYEPDSLVTYVPAVPLKWSDLHYYMLRWSNDWETKSLNRLREKWNLAEDSYFKQKHKALGWRRRDTILSPIVEKLTLGINNRLLQKLVMFGLLAPAETTLNHYLTYRHEQAEKQRNRHQLGYSVETEQSQQKLINH</sequence>
<feature type="compositionally biased region" description="Polar residues" evidence="1">
    <location>
        <begin position="342"/>
        <end position="353"/>
    </location>
</feature>
<gene>
    <name evidence="3" type="ORF">H1P_3770004</name>
</gene>
<protein>
    <submittedName>
        <fullName evidence="3">Putative glycosyltransferase</fullName>
    </submittedName>
</protein>
<reference evidence="3 4" key="1">
    <citation type="submission" date="2019-01" db="EMBL/GenBank/DDBJ databases">
        <authorList>
            <person name="Brito A."/>
        </authorList>
    </citation>
    <scope>NUCLEOTIDE SEQUENCE [LARGE SCALE GENOMIC DNA]</scope>
    <source>
        <strain evidence="3">1</strain>
    </source>
</reference>
<dbReference type="PANTHER" id="PTHR43179">
    <property type="entry name" value="RHAMNOSYLTRANSFERASE WBBL"/>
    <property type="match status" value="1"/>
</dbReference>
<organism evidence="3 4">
    <name type="scientific">Hyella patelloides LEGE 07179</name>
    <dbReference type="NCBI Taxonomy" id="945734"/>
    <lineage>
        <taxon>Bacteria</taxon>
        <taxon>Bacillati</taxon>
        <taxon>Cyanobacteriota</taxon>
        <taxon>Cyanophyceae</taxon>
        <taxon>Pleurocapsales</taxon>
        <taxon>Hyellaceae</taxon>
        <taxon>Hyella</taxon>
    </lineage>
</organism>
<dbReference type="GO" id="GO:0016740">
    <property type="term" value="F:transferase activity"/>
    <property type="evidence" value="ECO:0007669"/>
    <property type="project" value="UniProtKB-KW"/>
</dbReference>
<accession>A0A563VWR7</accession>
<dbReference type="AlphaFoldDB" id="A0A563VWR7"/>
<dbReference type="OrthoDB" id="8936324at2"/>
<dbReference type="InterPro" id="IPR001173">
    <property type="entry name" value="Glyco_trans_2-like"/>
</dbReference>
<feature type="region of interest" description="Disordered" evidence="1">
    <location>
        <begin position="329"/>
        <end position="353"/>
    </location>
</feature>
<dbReference type="InterPro" id="IPR029044">
    <property type="entry name" value="Nucleotide-diphossugar_trans"/>
</dbReference>
<dbReference type="Pfam" id="PF00535">
    <property type="entry name" value="Glycos_transf_2"/>
    <property type="match status" value="1"/>
</dbReference>
<evidence type="ECO:0000313" key="4">
    <source>
        <dbReference type="Proteomes" id="UP000320055"/>
    </source>
</evidence>
<dbReference type="Proteomes" id="UP000320055">
    <property type="component" value="Unassembled WGS sequence"/>
</dbReference>
<evidence type="ECO:0000259" key="2">
    <source>
        <dbReference type="Pfam" id="PF00535"/>
    </source>
</evidence>
<evidence type="ECO:0000313" key="3">
    <source>
        <dbReference type="EMBL" id="VEP15837.1"/>
    </source>
</evidence>
<dbReference type="RefSeq" id="WP_144874679.1">
    <property type="nucleotide sequence ID" value="NZ_LR214113.1"/>
</dbReference>
<dbReference type="Gene3D" id="3.90.550.10">
    <property type="entry name" value="Spore Coat Polysaccharide Biosynthesis Protein SpsA, Chain A"/>
    <property type="match status" value="1"/>
</dbReference>
<keyword evidence="3" id="KW-0808">Transferase</keyword>
<feature type="domain" description="Glycosyltransferase 2-like" evidence="2">
    <location>
        <begin position="8"/>
        <end position="120"/>
    </location>
</feature>
<proteinExistence type="predicted"/>
<evidence type="ECO:0000256" key="1">
    <source>
        <dbReference type="SAM" id="MobiDB-lite"/>
    </source>
</evidence>
<dbReference type="SUPFAM" id="SSF53448">
    <property type="entry name" value="Nucleotide-diphospho-sugar transferases"/>
    <property type="match status" value="1"/>
</dbReference>
<name>A0A563VWR7_9CYAN</name>
<dbReference type="PANTHER" id="PTHR43179:SF7">
    <property type="entry name" value="RHAMNOSYLTRANSFERASE WBBL"/>
    <property type="match status" value="1"/>
</dbReference>